<comment type="caution">
    <text evidence="3">The sequence shown here is derived from an EMBL/GenBank/DDBJ whole genome shotgun (WGS) entry which is preliminary data.</text>
</comment>
<dbReference type="EMBL" id="MHQN01000018">
    <property type="protein sequence ID" value="OHA03466.1"/>
    <property type="molecule type" value="Genomic_DNA"/>
</dbReference>
<feature type="compositionally biased region" description="Polar residues" evidence="1">
    <location>
        <begin position="40"/>
        <end position="50"/>
    </location>
</feature>
<name>A0A1G2KVM0_9BACT</name>
<feature type="region of interest" description="Disordered" evidence="1">
    <location>
        <begin position="32"/>
        <end position="51"/>
    </location>
</feature>
<keyword evidence="2" id="KW-1133">Transmembrane helix</keyword>
<gene>
    <name evidence="3" type="ORF">A3C92_02385</name>
</gene>
<dbReference type="AlphaFoldDB" id="A0A1G2KVM0"/>
<protein>
    <recommendedName>
        <fullName evidence="5">EfeO-type cupredoxin-like domain-containing protein</fullName>
    </recommendedName>
</protein>
<keyword evidence="2" id="KW-0812">Transmembrane</keyword>
<evidence type="ECO:0000313" key="3">
    <source>
        <dbReference type="EMBL" id="OHA03466.1"/>
    </source>
</evidence>
<dbReference type="Proteomes" id="UP000177177">
    <property type="component" value="Unassembled WGS sequence"/>
</dbReference>
<organism evidence="3 4">
    <name type="scientific">Candidatus Sungbacteria bacterium RIFCSPHIGHO2_02_FULL_53_17</name>
    <dbReference type="NCBI Taxonomy" id="1802275"/>
    <lineage>
        <taxon>Bacteria</taxon>
        <taxon>Candidatus Sungiibacteriota</taxon>
    </lineage>
</organism>
<evidence type="ECO:0000256" key="2">
    <source>
        <dbReference type="SAM" id="Phobius"/>
    </source>
</evidence>
<sequence>MSKTIFVAIIVAAVVGGAWWYMQQGGSPAPMMPSAYEQKQAGQSADQTTDPDVALSGEVKIQPVIIRYTDAGFSPVAISVKKGTTVAFKNDSGQDTWPASAIHPTHQSYPTTGGCMGSTFDACRGLKPGESWDFTFDTAGKWNYHDHLHARQFGSVTVEE</sequence>
<proteinExistence type="predicted"/>
<dbReference type="SUPFAM" id="SSF49503">
    <property type="entry name" value="Cupredoxins"/>
    <property type="match status" value="1"/>
</dbReference>
<evidence type="ECO:0000256" key="1">
    <source>
        <dbReference type="SAM" id="MobiDB-lite"/>
    </source>
</evidence>
<evidence type="ECO:0000313" key="4">
    <source>
        <dbReference type="Proteomes" id="UP000177177"/>
    </source>
</evidence>
<reference evidence="3 4" key="1">
    <citation type="journal article" date="2016" name="Nat. Commun.">
        <title>Thousands of microbial genomes shed light on interconnected biogeochemical processes in an aquifer system.</title>
        <authorList>
            <person name="Anantharaman K."/>
            <person name="Brown C.T."/>
            <person name="Hug L.A."/>
            <person name="Sharon I."/>
            <person name="Castelle C.J."/>
            <person name="Probst A.J."/>
            <person name="Thomas B.C."/>
            <person name="Singh A."/>
            <person name="Wilkins M.J."/>
            <person name="Karaoz U."/>
            <person name="Brodie E.L."/>
            <person name="Williams K.H."/>
            <person name="Hubbard S.S."/>
            <person name="Banfield J.F."/>
        </authorList>
    </citation>
    <scope>NUCLEOTIDE SEQUENCE [LARGE SCALE GENOMIC DNA]</scope>
</reference>
<feature type="transmembrane region" description="Helical" evidence="2">
    <location>
        <begin position="5"/>
        <end position="22"/>
    </location>
</feature>
<dbReference type="Gene3D" id="2.60.40.420">
    <property type="entry name" value="Cupredoxins - blue copper proteins"/>
    <property type="match status" value="1"/>
</dbReference>
<keyword evidence="2" id="KW-0472">Membrane</keyword>
<evidence type="ECO:0008006" key="5">
    <source>
        <dbReference type="Google" id="ProtNLM"/>
    </source>
</evidence>
<dbReference type="InterPro" id="IPR008972">
    <property type="entry name" value="Cupredoxin"/>
</dbReference>
<accession>A0A1G2KVM0</accession>